<name>A0A2N5NI98_MEDGN</name>
<dbReference type="AlphaFoldDB" id="A0A2N5NI98"/>
<keyword evidence="3" id="KW-0456">Lyase</keyword>
<evidence type="ECO:0000256" key="2">
    <source>
        <dbReference type="ARBA" id="ARBA00023145"/>
    </source>
</evidence>
<dbReference type="Pfam" id="PF02666">
    <property type="entry name" value="PS_Dcarbxylase"/>
    <property type="match status" value="1"/>
</dbReference>
<gene>
    <name evidence="6" type="ORF">CDL18_07935</name>
    <name evidence="5" type="ORF">O8D18_07220</name>
</gene>
<reference evidence="5" key="2">
    <citation type="submission" date="2022-12" db="EMBL/GenBank/DDBJ databases">
        <title>Genome of R. gnavus strain RSHDN_123.</title>
        <authorList>
            <person name="Abdugheni R."/>
        </authorList>
    </citation>
    <scope>NUCLEOTIDE SEQUENCE</scope>
    <source>
        <strain evidence="5">RSHDN_123</strain>
    </source>
</reference>
<dbReference type="PANTHER" id="PTHR10067">
    <property type="entry name" value="PHOSPHATIDYLSERINE DECARBOXYLASE"/>
    <property type="match status" value="1"/>
</dbReference>
<evidence type="ECO:0000313" key="7">
    <source>
        <dbReference type="Proteomes" id="UP000234849"/>
    </source>
</evidence>
<keyword evidence="4" id="KW-0670">Pyruvate</keyword>
<dbReference type="Proteomes" id="UP000234849">
    <property type="component" value="Unassembled WGS sequence"/>
</dbReference>
<dbReference type="GO" id="GO:0004609">
    <property type="term" value="F:phosphatidylserine decarboxylase activity"/>
    <property type="evidence" value="ECO:0007669"/>
    <property type="project" value="InterPro"/>
</dbReference>
<evidence type="ECO:0000313" key="5">
    <source>
        <dbReference type="EMBL" id="MCZ7693828.1"/>
    </source>
</evidence>
<evidence type="ECO:0000256" key="1">
    <source>
        <dbReference type="ARBA" id="ARBA00022793"/>
    </source>
</evidence>
<dbReference type="GO" id="GO:0008654">
    <property type="term" value="P:phospholipid biosynthetic process"/>
    <property type="evidence" value="ECO:0007669"/>
    <property type="project" value="InterPro"/>
</dbReference>
<keyword evidence="1" id="KW-0210">Decarboxylase</keyword>
<dbReference type="EMBL" id="JAPZED010000005">
    <property type="protein sequence ID" value="MCZ7693828.1"/>
    <property type="molecule type" value="Genomic_DNA"/>
</dbReference>
<sequence>MKLADRRGNIEECSSGQDRLLEWIYTHETGRFLMKGLINPHISEIGAAFLDSRASRVLIAWFIRKNKIPMYQYEQKKYRSFNEFFKRKALPGARRIIREPERLISPCDGRLSVYKIEENSRFQIKHTSYSTESLLKNEGLSKRYAGGYAWVFRLCVEDYHRYIYVDDGVKSENVKIPGVLHTVNPVANDSFPIYKENAREFSLLCSENFGTVLMMEVGAMMVGKIENRHQAARVRRGQEKGNFAFGGSTIILLTQKGKAMPDPDIWENSLNGIETKVRLGESVGRGKKR</sequence>
<accession>A0A2N5NI98</accession>
<dbReference type="InterPro" id="IPR003817">
    <property type="entry name" value="PS_Dcarbxylase"/>
</dbReference>
<keyword evidence="2" id="KW-0865">Zymogen</keyword>
<evidence type="ECO:0000313" key="6">
    <source>
        <dbReference type="EMBL" id="PLT55223.1"/>
    </source>
</evidence>
<reference evidence="6 7" key="1">
    <citation type="journal article" date="2017" name="Genome Med.">
        <title>A novel Ruminococcus gnavus clade enriched in inflammatory bowel disease patients.</title>
        <authorList>
            <person name="Hall A.B."/>
            <person name="Yassour M."/>
            <person name="Sauk J."/>
            <person name="Garner A."/>
            <person name="Jiang X."/>
            <person name="Arthur T."/>
            <person name="Lagoudas G.K."/>
            <person name="Vatanen T."/>
            <person name="Fornelos N."/>
            <person name="Wilson R."/>
            <person name="Bertha M."/>
            <person name="Cohen M."/>
            <person name="Garber J."/>
            <person name="Khalili H."/>
            <person name="Gevers D."/>
            <person name="Ananthakrishnan A.N."/>
            <person name="Kugathasan S."/>
            <person name="Lander E.S."/>
            <person name="Blainey P."/>
            <person name="Vlamakis H."/>
            <person name="Xavier R.J."/>
            <person name="Huttenhower C."/>
        </authorList>
    </citation>
    <scope>NUCLEOTIDE SEQUENCE [LARGE SCALE GENOMIC DNA]</scope>
    <source>
        <strain evidence="6 7">RJX1118</strain>
    </source>
</reference>
<dbReference type="EMBL" id="NIHM01000009">
    <property type="protein sequence ID" value="PLT55223.1"/>
    <property type="molecule type" value="Genomic_DNA"/>
</dbReference>
<protein>
    <submittedName>
        <fullName evidence="6">Phosphatidylserine decarboxylase</fullName>
    </submittedName>
</protein>
<dbReference type="Proteomes" id="UP001148455">
    <property type="component" value="Unassembled WGS sequence"/>
</dbReference>
<organism evidence="6 7">
    <name type="scientific">Mediterraneibacter gnavus</name>
    <name type="common">Ruminococcus gnavus</name>
    <dbReference type="NCBI Taxonomy" id="33038"/>
    <lineage>
        <taxon>Bacteria</taxon>
        <taxon>Bacillati</taxon>
        <taxon>Bacillota</taxon>
        <taxon>Clostridia</taxon>
        <taxon>Lachnospirales</taxon>
        <taxon>Lachnospiraceae</taxon>
        <taxon>Mediterraneibacter</taxon>
    </lineage>
</organism>
<evidence type="ECO:0000256" key="3">
    <source>
        <dbReference type="ARBA" id="ARBA00023239"/>
    </source>
</evidence>
<dbReference type="RefSeq" id="WP_101879633.1">
    <property type="nucleotide sequence ID" value="NZ_CAXUHP010000005.1"/>
</dbReference>
<proteinExistence type="predicted"/>
<comment type="caution">
    <text evidence="6">The sequence shown here is derived from an EMBL/GenBank/DDBJ whole genome shotgun (WGS) entry which is preliminary data.</text>
</comment>
<dbReference type="PANTHER" id="PTHR10067:SF17">
    <property type="entry name" value="PHOSPHATIDYLSERINE DECARBOXYLASE PROENZYME 2"/>
    <property type="match status" value="1"/>
</dbReference>
<evidence type="ECO:0000256" key="4">
    <source>
        <dbReference type="ARBA" id="ARBA00023317"/>
    </source>
</evidence>